<feature type="transmembrane region" description="Helical" evidence="1">
    <location>
        <begin position="22"/>
        <end position="39"/>
    </location>
</feature>
<reference evidence="4 5" key="1">
    <citation type="submission" date="2020-10" db="EMBL/GenBank/DDBJ databases">
        <title>Connecting structure to function with the recovery of over 1000 high-quality activated sludge metagenome-assembled genomes encoding full-length rRNA genes using long-read sequencing.</title>
        <authorList>
            <person name="Singleton C.M."/>
            <person name="Petriglieri F."/>
            <person name="Kristensen J.M."/>
            <person name="Kirkegaard R.H."/>
            <person name="Michaelsen T.Y."/>
            <person name="Andersen M.H."/>
            <person name="Karst S.M."/>
            <person name="Dueholm M.S."/>
            <person name="Nielsen P.H."/>
            <person name="Albertsen M."/>
        </authorList>
    </citation>
    <scope>NUCLEOTIDE SEQUENCE [LARGE SCALE GENOMIC DNA]</scope>
    <source>
        <strain evidence="2">AalE_18-Q3-R2-46_BAT3C.188</strain>
        <strain evidence="3">Ega_18-Q3-R5-49_MAXAC.001</strain>
    </source>
</reference>
<evidence type="ECO:0000256" key="1">
    <source>
        <dbReference type="SAM" id="Phobius"/>
    </source>
</evidence>
<evidence type="ECO:0000313" key="5">
    <source>
        <dbReference type="Proteomes" id="UP000726105"/>
    </source>
</evidence>
<gene>
    <name evidence="2" type="ORF">IPF40_09990</name>
    <name evidence="3" type="ORF">IPI13_02455</name>
</gene>
<evidence type="ECO:0000313" key="2">
    <source>
        <dbReference type="EMBL" id="MBK6301350.1"/>
    </source>
</evidence>
<evidence type="ECO:0000313" key="4">
    <source>
        <dbReference type="Proteomes" id="UP000718281"/>
    </source>
</evidence>
<sequence>MASFRDIPGLEPPDAPLWVDHVLRWCVVATFLGYFAFIFRWIDSATWWGPWLPALPGVLGPLVVLPWWWPPERRPADALRLIVAGLIPAMFPAFALLSLPIALAGLLIVGLVVLAPRLATEGMRSVGAPSGRIRLWTHSRYLRKSAATSRARRRARGKQ</sequence>
<comment type="caution">
    <text evidence="3">The sequence shown here is derived from an EMBL/GenBank/DDBJ whole genome shotgun (WGS) entry which is preliminary data.</text>
</comment>
<dbReference type="EMBL" id="JADIXZ010000004">
    <property type="protein sequence ID" value="MBK6301350.1"/>
    <property type="molecule type" value="Genomic_DNA"/>
</dbReference>
<name>A0A935M8U1_9MICO</name>
<keyword evidence="1" id="KW-0472">Membrane</keyword>
<dbReference type="Proteomes" id="UP000718281">
    <property type="component" value="Unassembled WGS sequence"/>
</dbReference>
<accession>A0A935M8U1</accession>
<keyword evidence="1" id="KW-0812">Transmembrane</keyword>
<feature type="transmembrane region" description="Helical" evidence="1">
    <location>
        <begin position="89"/>
        <end position="115"/>
    </location>
</feature>
<organism evidence="3 5">
    <name type="scientific">Candidatus Phosphoribacter hodrii</name>
    <dbReference type="NCBI Taxonomy" id="2953743"/>
    <lineage>
        <taxon>Bacteria</taxon>
        <taxon>Bacillati</taxon>
        <taxon>Actinomycetota</taxon>
        <taxon>Actinomycetes</taxon>
        <taxon>Micrococcales</taxon>
        <taxon>Dermatophilaceae</taxon>
        <taxon>Candidatus Phosphoribacter</taxon>
    </lineage>
</organism>
<dbReference type="Proteomes" id="UP000726105">
    <property type="component" value="Unassembled WGS sequence"/>
</dbReference>
<protein>
    <submittedName>
        <fullName evidence="3">Uncharacterized protein</fullName>
    </submittedName>
</protein>
<proteinExistence type="predicted"/>
<dbReference type="AlphaFoldDB" id="A0A935M8U1"/>
<keyword evidence="1" id="KW-1133">Transmembrane helix</keyword>
<feature type="transmembrane region" description="Helical" evidence="1">
    <location>
        <begin position="51"/>
        <end position="69"/>
    </location>
</feature>
<evidence type="ECO:0000313" key="3">
    <source>
        <dbReference type="EMBL" id="MBK7272053.1"/>
    </source>
</evidence>
<dbReference type="EMBL" id="JADJIB010000001">
    <property type="protein sequence ID" value="MBK7272053.1"/>
    <property type="molecule type" value="Genomic_DNA"/>
</dbReference>